<dbReference type="Proteomes" id="UP001597110">
    <property type="component" value="Unassembled WGS sequence"/>
</dbReference>
<keyword evidence="3" id="KW-1185">Reference proteome</keyword>
<dbReference type="Pfam" id="PF13643">
    <property type="entry name" value="DUF4145"/>
    <property type="match status" value="1"/>
</dbReference>
<feature type="domain" description="DUF4145" evidence="1">
    <location>
        <begin position="121"/>
        <end position="196"/>
    </location>
</feature>
<dbReference type="InterPro" id="IPR025285">
    <property type="entry name" value="DUF4145"/>
</dbReference>
<reference evidence="3" key="1">
    <citation type="journal article" date="2019" name="Int. J. Syst. Evol. Microbiol.">
        <title>The Global Catalogue of Microorganisms (GCM) 10K type strain sequencing project: providing services to taxonomists for standard genome sequencing and annotation.</title>
        <authorList>
            <consortium name="The Broad Institute Genomics Platform"/>
            <consortium name="The Broad Institute Genome Sequencing Center for Infectious Disease"/>
            <person name="Wu L."/>
            <person name="Ma J."/>
        </authorList>
    </citation>
    <scope>NUCLEOTIDE SEQUENCE [LARGE SCALE GENOMIC DNA]</scope>
    <source>
        <strain evidence="3">CCUG 55585</strain>
    </source>
</reference>
<comment type="caution">
    <text evidence="2">The sequence shown here is derived from an EMBL/GenBank/DDBJ whole genome shotgun (WGS) entry which is preliminary data.</text>
</comment>
<gene>
    <name evidence="2" type="ORF">ACFQ0E_10105</name>
</gene>
<proteinExistence type="predicted"/>
<name>A0ABW2YC10_9GAMM</name>
<organism evidence="2 3">
    <name type="scientific">Lysobacter brunescens</name>
    <dbReference type="NCBI Taxonomy" id="262323"/>
    <lineage>
        <taxon>Bacteria</taxon>
        <taxon>Pseudomonadati</taxon>
        <taxon>Pseudomonadota</taxon>
        <taxon>Gammaproteobacteria</taxon>
        <taxon>Lysobacterales</taxon>
        <taxon>Lysobacteraceae</taxon>
        <taxon>Lysobacter</taxon>
    </lineage>
</organism>
<sequence length="297" mass="32943">MAQKVAKPLVVSSACSSCERNTNHEVLYSSDDDGGDDYHCRISHRVVRCLGCGGKSFRYEFVDFENAYPLADGHWEVPEEIKTYPKYLDGHKELYGLHHVPDIVQSIYRESLTAIREEAGVLAGLGLRGTVEAICNEQQITGKTLDQRISKLATQGLISLRDAKRLHAIRFLGNDAAHEIKPATSNQIRIALRIIEHLISTLYVLDEDARGKLDTVIDDFADFVALLTKCLKSFKSGDEFPLAKYLGREVRRIQPGVSHMESQLVTAIASGTFTKLGVGKLDVFGQSPGKVQHFVVT</sequence>
<dbReference type="RefSeq" id="WP_386823527.1">
    <property type="nucleotide sequence ID" value="NZ_JBHTIF010000001.1"/>
</dbReference>
<protein>
    <submittedName>
        <fullName evidence="2">DUF4145 domain-containing protein</fullName>
    </submittedName>
</protein>
<evidence type="ECO:0000313" key="2">
    <source>
        <dbReference type="EMBL" id="MFD0725951.1"/>
    </source>
</evidence>
<dbReference type="EMBL" id="JBHTIF010000001">
    <property type="protein sequence ID" value="MFD0725951.1"/>
    <property type="molecule type" value="Genomic_DNA"/>
</dbReference>
<evidence type="ECO:0000259" key="1">
    <source>
        <dbReference type="Pfam" id="PF13643"/>
    </source>
</evidence>
<evidence type="ECO:0000313" key="3">
    <source>
        <dbReference type="Proteomes" id="UP001597110"/>
    </source>
</evidence>
<accession>A0ABW2YC10</accession>